<dbReference type="InterPro" id="IPR009006">
    <property type="entry name" value="Ala_racemase/Decarboxylase_C"/>
</dbReference>
<dbReference type="PROSITE" id="PS00395">
    <property type="entry name" value="ALANINE_RACEMASE"/>
    <property type="match status" value="1"/>
</dbReference>
<evidence type="ECO:0000256" key="1">
    <source>
        <dbReference type="ARBA" id="ARBA00001933"/>
    </source>
</evidence>
<dbReference type="CDD" id="cd00430">
    <property type="entry name" value="PLPDE_III_AR"/>
    <property type="match status" value="1"/>
</dbReference>
<comment type="similarity">
    <text evidence="4">Belongs to the alanine racemase family.</text>
</comment>
<dbReference type="InterPro" id="IPR000821">
    <property type="entry name" value="Ala_racemase"/>
</dbReference>
<dbReference type="PRINTS" id="PR00992">
    <property type="entry name" value="ALARACEMASE"/>
</dbReference>
<dbReference type="PANTHER" id="PTHR30511">
    <property type="entry name" value="ALANINE RACEMASE"/>
    <property type="match status" value="1"/>
</dbReference>
<comment type="cofactor">
    <cofactor evidence="1 4 5">
        <name>pyridoxal 5'-phosphate</name>
        <dbReference type="ChEBI" id="CHEBI:597326"/>
    </cofactor>
</comment>
<name>A0A1F5S3R5_9BACT</name>
<feature type="modified residue" description="N6-(pyridoxal phosphate)lysine" evidence="4 5">
    <location>
        <position position="34"/>
    </location>
</feature>
<evidence type="ECO:0000259" key="7">
    <source>
        <dbReference type="SMART" id="SM01005"/>
    </source>
</evidence>
<keyword evidence="2 4" id="KW-0663">Pyridoxal phosphate</keyword>
<reference evidence="8 9" key="1">
    <citation type="journal article" date="2016" name="Nat. Commun.">
        <title>Thousands of microbial genomes shed light on interconnected biogeochemical processes in an aquifer system.</title>
        <authorList>
            <person name="Anantharaman K."/>
            <person name="Brown C.T."/>
            <person name="Hug L.A."/>
            <person name="Sharon I."/>
            <person name="Castelle C.J."/>
            <person name="Probst A.J."/>
            <person name="Thomas B.C."/>
            <person name="Singh A."/>
            <person name="Wilkins M.J."/>
            <person name="Karaoz U."/>
            <person name="Brodie E.L."/>
            <person name="Williams K.H."/>
            <person name="Hubbard S.S."/>
            <person name="Banfield J.F."/>
        </authorList>
    </citation>
    <scope>NUCLEOTIDE SEQUENCE [LARGE SCALE GENOMIC DNA]</scope>
</reference>
<comment type="catalytic activity">
    <reaction evidence="4">
        <text>L-alanine = D-alanine</text>
        <dbReference type="Rhea" id="RHEA:20249"/>
        <dbReference type="ChEBI" id="CHEBI:57416"/>
        <dbReference type="ChEBI" id="CHEBI:57972"/>
        <dbReference type="EC" id="5.1.1.1"/>
    </reaction>
</comment>
<evidence type="ECO:0000256" key="5">
    <source>
        <dbReference type="PIRSR" id="PIRSR600821-50"/>
    </source>
</evidence>
<dbReference type="GO" id="GO:0005829">
    <property type="term" value="C:cytosol"/>
    <property type="evidence" value="ECO:0007669"/>
    <property type="project" value="TreeGrafter"/>
</dbReference>
<feature type="binding site" evidence="4 6">
    <location>
        <position position="317"/>
    </location>
    <ligand>
        <name>substrate</name>
    </ligand>
</feature>
<comment type="pathway">
    <text evidence="4">Amino-acid biosynthesis; D-alanine biosynthesis; D-alanine from L-alanine: step 1/1.</text>
</comment>
<comment type="caution">
    <text evidence="8">The sequence shown here is derived from an EMBL/GenBank/DDBJ whole genome shotgun (WGS) entry which is preliminary data.</text>
</comment>
<gene>
    <name evidence="8" type="ORF">A2257_00950</name>
</gene>
<dbReference type="InterPro" id="IPR029066">
    <property type="entry name" value="PLP-binding_barrel"/>
</dbReference>
<protein>
    <recommendedName>
        <fullName evidence="4">Alanine racemase</fullName>
        <ecNumber evidence="4">5.1.1.1</ecNumber>
    </recommendedName>
</protein>
<dbReference type="GO" id="GO:0030632">
    <property type="term" value="P:D-alanine biosynthetic process"/>
    <property type="evidence" value="ECO:0007669"/>
    <property type="project" value="UniProtKB-UniRule"/>
</dbReference>
<evidence type="ECO:0000256" key="2">
    <source>
        <dbReference type="ARBA" id="ARBA00022898"/>
    </source>
</evidence>
<feature type="binding site" evidence="4 6">
    <location>
        <position position="132"/>
    </location>
    <ligand>
        <name>substrate</name>
    </ligand>
</feature>
<dbReference type="PANTHER" id="PTHR30511:SF0">
    <property type="entry name" value="ALANINE RACEMASE, CATABOLIC-RELATED"/>
    <property type="match status" value="1"/>
</dbReference>
<dbReference type="InterPro" id="IPR001608">
    <property type="entry name" value="Ala_racemase_N"/>
</dbReference>
<organism evidence="8 9">
    <name type="scientific">Candidatus Falkowbacteria bacterium RIFOXYA2_FULL_38_12</name>
    <dbReference type="NCBI Taxonomy" id="1797993"/>
    <lineage>
        <taxon>Bacteria</taxon>
        <taxon>Candidatus Falkowiibacteriota</taxon>
    </lineage>
</organism>
<dbReference type="SUPFAM" id="SSF50621">
    <property type="entry name" value="Alanine racemase C-terminal domain-like"/>
    <property type="match status" value="1"/>
</dbReference>
<evidence type="ECO:0000256" key="6">
    <source>
        <dbReference type="PIRSR" id="PIRSR600821-52"/>
    </source>
</evidence>
<dbReference type="FunFam" id="3.20.20.10:FF:000002">
    <property type="entry name" value="Alanine racemase"/>
    <property type="match status" value="1"/>
</dbReference>
<feature type="domain" description="Alanine racemase C-terminal" evidence="7">
    <location>
        <begin position="248"/>
        <end position="376"/>
    </location>
</feature>
<evidence type="ECO:0000313" key="9">
    <source>
        <dbReference type="Proteomes" id="UP000177407"/>
    </source>
</evidence>
<feature type="active site" description="Proton acceptor; specific for D-alanine" evidence="4">
    <location>
        <position position="34"/>
    </location>
</feature>
<comment type="function">
    <text evidence="4">Catalyzes the interconversion of L-alanine and D-alanine. May also act on other amino acids.</text>
</comment>
<dbReference type="GO" id="GO:0008784">
    <property type="term" value="F:alanine racemase activity"/>
    <property type="evidence" value="ECO:0007669"/>
    <property type="project" value="UniProtKB-UniRule"/>
</dbReference>
<dbReference type="AlphaFoldDB" id="A0A1F5S3R5"/>
<dbReference type="SMART" id="SM01005">
    <property type="entry name" value="Ala_racemase_C"/>
    <property type="match status" value="1"/>
</dbReference>
<dbReference type="EMBL" id="MFGA01000008">
    <property type="protein sequence ID" value="OGF21334.1"/>
    <property type="molecule type" value="Genomic_DNA"/>
</dbReference>
<dbReference type="HAMAP" id="MF_01201">
    <property type="entry name" value="Ala_racemase"/>
    <property type="match status" value="1"/>
</dbReference>
<accession>A0A1F5S3R5</accession>
<dbReference type="SUPFAM" id="SSF51419">
    <property type="entry name" value="PLP-binding barrel"/>
    <property type="match status" value="1"/>
</dbReference>
<dbReference type="Gene3D" id="3.20.20.10">
    <property type="entry name" value="Alanine racemase"/>
    <property type="match status" value="1"/>
</dbReference>
<evidence type="ECO:0000256" key="3">
    <source>
        <dbReference type="ARBA" id="ARBA00023235"/>
    </source>
</evidence>
<dbReference type="Proteomes" id="UP000177407">
    <property type="component" value="Unassembled WGS sequence"/>
</dbReference>
<dbReference type="Pfam" id="PF00842">
    <property type="entry name" value="Ala_racemase_C"/>
    <property type="match status" value="1"/>
</dbReference>
<keyword evidence="3 4" id="KW-0413">Isomerase</keyword>
<dbReference type="InterPro" id="IPR020622">
    <property type="entry name" value="Ala_racemase_pyridoxalP-BS"/>
</dbReference>
<evidence type="ECO:0000256" key="4">
    <source>
        <dbReference type="HAMAP-Rule" id="MF_01201"/>
    </source>
</evidence>
<evidence type="ECO:0000313" key="8">
    <source>
        <dbReference type="EMBL" id="OGF21334.1"/>
    </source>
</evidence>
<feature type="active site" description="Proton acceptor; specific for L-alanine" evidence="4">
    <location>
        <position position="269"/>
    </location>
</feature>
<proteinExistence type="inferred from homology"/>
<dbReference type="UniPathway" id="UPA00042">
    <property type="reaction ID" value="UER00497"/>
</dbReference>
<dbReference type="Pfam" id="PF01168">
    <property type="entry name" value="Ala_racemase_N"/>
    <property type="match status" value="1"/>
</dbReference>
<dbReference type="EC" id="5.1.1.1" evidence="4"/>
<dbReference type="GO" id="GO:0030170">
    <property type="term" value="F:pyridoxal phosphate binding"/>
    <property type="evidence" value="ECO:0007669"/>
    <property type="project" value="UniProtKB-UniRule"/>
</dbReference>
<dbReference type="Gene3D" id="2.40.37.10">
    <property type="entry name" value="Lyase, Ornithine Decarboxylase, Chain A, domain 1"/>
    <property type="match status" value="1"/>
</dbReference>
<dbReference type="NCBIfam" id="TIGR00492">
    <property type="entry name" value="alr"/>
    <property type="match status" value="1"/>
</dbReference>
<dbReference type="InterPro" id="IPR011079">
    <property type="entry name" value="Ala_racemase_C"/>
</dbReference>
<sequence>MKTWIEINKKNLNSNLSQFRKLVGEKVKIMGVVKANAYGHGLVLTSKIIEKNVDWFGVDSLTEGLELRKNNIKKPILVLGYVELSDLKTAVKNRLSLTVYNKETIDCLGKIPIKNPYFNPKIHLKLETGTGRQGIQENNLFDFLKSLKKYPSIKIEGASTHYANIEDTTNSNYAKNQLAVFRRMVAAIEADGFEIPFKHTACSAAAILFPETRFDMVRLGISMYGLWSSKETKAIANSGKNKLNLKPAIFWKTKIAQLKKIKSGAAIGYGLTEILSRDSLIAILPIGYFDGYDRKLSSIGNVLIRGQRCKVLGRVCMNMIIVDATDLKNVKIEDEAVLLGRQGKEEITTEEIAQKVGTINYEVISRINPLIPRIIK</sequence>